<comment type="caution">
    <text evidence="8">The sequence shown here is derived from an EMBL/GenBank/DDBJ whole genome shotgun (WGS) entry which is preliminary data.</text>
</comment>
<dbReference type="PROSITE" id="PS50850">
    <property type="entry name" value="MFS"/>
    <property type="match status" value="1"/>
</dbReference>
<feature type="transmembrane region" description="Helical" evidence="6">
    <location>
        <begin position="302"/>
        <end position="323"/>
    </location>
</feature>
<name>A0A4R5AXU9_9ACTN</name>
<evidence type="ECO:0000256" key="3">
    <source>
        <dbReference type="ARBA" id="ARBA00022989"/>
    </source>
</evidence>
<sequence length="518" mass="53115">MNAKKQEPGTVHRAVLPAVMLSLATVVSAVASLNTAVPSIARDTHAGLTELAWIIDAYALVFAALLLLGGAIGDRYGRRRALAAGLVVFGAGSAAAALASDPNWLIAMRGVLGVGAALVMPATLSTITSTFPAEQRTRAVGAWAGVAGGSAIFGLLVSGTLLEAWSWRSVFWMNVVLAVLALIVTLAVVPESADPDAPRLDVTGAVITVAGLGVGVYSIIEAPTEGWASARTLLGLAAALVILAGFVLWELKRPNPLLDPRLFRHRAFSAGTLTITLQFFAFFGFVFIILQYMQLVQDESALVGALSLVPMALTMMPFARGAAPRLAAKIGPRRVITAGLLLAAVGMLIFSLLDEDSTYWLLLAGLIPFGAGMGLAMTPSTASITDALPADKQGVGSAMNDLARELGGALGIAVLGSLLQSAYRSNLNVENLPGPAAEQAESSLAIAMRMGPQVADQARTAFGDGVQSAFLTASIALAVTAVIVAALYRAPRRAAANSGAGPAGAAAVPQVGGRPPTP</sequence>
<proteinExistence type="predicted"/>
<dbReference type="InterPro" id="IPR020846">
    <property type="entry name" value="MFS_dom"/>
</dbReference>
<organism evidence="8 9">
    <name type="scientific">Actinomadura darangshiensis</name>
    <dbReference type="NCBI Taxonomy" id="705336"/>
    <lineage>
        <taxon>Bacteria</taxon>
        <taxon>Bacillati</taxon>
        <taxon>Actinomycetota</taxon>
        <taxon>Actinomycetes</taxon>
        <taxon>Streptosporangiales</taxon>
        <taxon>Thermomonosporaceae</taxon>
        <taxon>Actinomadura</taxon>
    </lineage>
</organism>
<dbReference type="OrthoDB" id="9781469at2"/>
<dbReference type="Proteomes" id="UP000295578">
    <property type="component" value="Unassembled WGS sequence"/>
</dbReference>
<dbReference type="PANTHER" id="PTHR42718">
    <property type="entry name" value="MAJOR FACILITATOR SUPERFAMILY MULTIDRUG TRANSPORTER MFSC"/>
    <property type="match status" value="1"/>
</dbReference>
<evidence type="ECO:0000313" key="8">
    <source>
        <dbReference type="EMBL" id="TDD78001.1"/>
    </source>
</evidence>
<dbReference type="CDD" id="cd17321">
    <property type="entry name" value="MFS_MMR_MDR_like"/>
    <property type="match status" value="1"/>
</dbReference>
<accession>A0A4R5AXU9</accession>
<feature type="transmembrane region" description="Helical" evidence="6">
    <location>
        <begin position="51"/>
        <end position="69"/>
    </location>
</feature>
<dbReference type="Pfam" id="PF07690">
    <property type="entry name" value="MFS_1"/>
    <property type="match status" value="1"/>
</dbReference>
<gene>
    <name evidence="8" type="ORF">E1293_25140</name>
</gene>
<feature type="transmembrane region" description="Helical" evidence="6">
    <location>
        <begin position="202"/>
        <end position="220"/>
    </location>
</feature>
<feature type="transmembrane region" description="Helical" evidence="6">
    <location>
        <begin position="359"/>
        <end position="385"/>
    </location>
</feature>
<feature type="transmembrane region" description="Helical" evidence="6">
    <location>
        <begin position="469"/>
        <end position="488"/>
    </location>
</feature>
<dbReference type="GO" id="GO:0005886">
    <property type="term" value="C:plasma membrane"/>
    <property type="evidence" value="ECO:0007669"/>
    <property type="project" value="UniProtKB-SubCell"/>
</dbReference>
<keyword evidence="3 6" id="KW-1133">Transmembrane helix</keyword>
<keyword evidence="4 6" id="KW-0472">Membrane</keyword>
<dbReference type="Gene3D" id="1.20.1250.20">
    <property type="entry name" value="MFS general substrate transporter like domains"/>
    <property type="match status" value="1"/>
</dbReference>
<dbReference type="AlphaFoldDB" id="A0A4R5AXU9"/>
<protein>
    <submittedName>
        <fullName evidence="8">MFS transporter</fullName>
    </submittedName>
</protein>
<feature type="transmembrane region" description="Helical" evidence="6">
    <location>
        <begin position="139"/>
        <end position="158"/>
    </location>
</feature>
<dbReference type="PANTHER" id="PTHR42718:SF42">
    <property type="entry name" value="EXPORT PROTEIN"/>
    <property type="match status" value="1"/>
</dbReference>
<dbReference type="InterPro" id="IPR011701">
    <property type="entry name" value="MFS"/>
</dbReference>
<evidence type="ECO:0000256" key="5">
    <source>
        <dbReference type="SAM" id="MobiDB-lite"/>
    </source>
</evidence>
<feature type="transmembrane region" description="Helical" evidence="6">
    <location>
        <begin position="270"/>
        <end position="290"/>
    </location>
</feature>
<feature type="transmembrane region" description="Helical" evidence="6">
    <location>
        <begin position="12"/>
        <end position="31"/>
    </location>
</feature>
<feature type="transmembrane region" description="Helical" evidence="6">
    <location>
        <begin position="335"/>
        <end position="353"/>
    </location>
</feature>
<feature type="transmembrane region" description="Helical" evidence="6">
    <location>
        <begin position="81"/>
        <end position="100"/>
    </location>
</feature>
<dbReference type="Gene3D" id="1.20.1720.10">
    <property type="entry name" value="Multidrug resistance protein D"/>
    <property type="match status" value="1"/>
</dbReference>
<feature type="non-terminal residue" evidence="8">
    <location>
        <position position="518"/>
    </location>
</feature>
<reference evidence="8 9" key="1">
    <citation type="submission" date="2019-03" db="EMBL/GenBank/DDBJ databases">
        <title>Draft genome sequences of novel Actinobacteria.</title>
        <authorList>
            <person name="Sahin N."/>
            <person name="Ay H."/>
            <person name="Saygin H."/>
        </authorList>
    </citation>
    <scope>NUCLEOTIDE SEQUENCE [LARGE SCALE GENOMIC DNA]</scope>
    <source>
        <strain evidence="8 9">DSM 45941</strain>
    </source>
</reference>
<dbReference type="SUPFAM" id="SSF103473">
    <property type="entry name" value="MFS general substrate transporter"/>
    <property type="match status" value="1"/>
</dbReference>
<keyword evidence="2 6" id="KW-0812">Transmembrane</keyword>
<evidence type="ECO:0000313" key="9">
    <source>
        <dbReference type="Proteomes" id="UP000295578"/>
    </source>
</evidence>
<feature type="transmembrane region" description="Helical" evidence="6">
    <location>
        <begin position="106"/>
        <end position="127"/>
    </location>
</feature>
<evidence type="ECO:0000259" key="7">
    <source>
        <dbReference type="PROSITE" id="PS50850"/>
    </source>
</evidence>
<keyword evidence="9" id="KW-1185">Reference proteome</keyword>
<dbReference type="EMBL" id="SMKY01000126">
    <property type="protein sequence ID" value="TDD78001.1"/>
    <property type="molecule type" value="Genomic_DNA"/>
</dbReference>
<evidence type="ECO:0000256" key="1">
    <source>
        <dbReference type="ARBA" id="ARBA00004651"/>
    </source>
</evidence>
<comment type="subcellular location">
    <subcellularLocation>
        <location evidence="1">Cell membrane</location>
        <topology evidence="1">Multi-pass membrane protein</topology>
    </subcellularLocation>
</comment>
<feature type="region of interest" description="Disordered" evidence="5">
    <location>
        <begin position="496"/>
        <end position="518"/>
    </location>
</feature>
<dbReference type="InterPro" id="IPR036259">
    <property type="entry name" value="MFS_trans_sf"/>
</dbReference>
<dbReference type="RefSeq" id="WP_132199918.1">
    <property type="nucleotide sequence ID" value="NZ_SMKY01000126.1"/>
</dbReference>
<feature type="domain" description="Major facilitator superfamily (MFS) profile" evidence="7">
    <location>
        <begin position="10"/>
        <end position="492"/>
    </location>
</feature>
<feature type="transmembrane region" description="Helical" evidence="6">
    <location>
        <begin position="232"/>
        <end position="249"/>
    </location>
</feature>
<evidence type="ECO:0000256" key="6">
    <source>
        <dbReference type="SAM" id="Phobius"/>
    </source>
</evidence>
<dbReference type="GO" id="GO:0022857">
    <property type="term" value="F:transmembrane transporter activity"/>
    <property type="evidence" value="ECO:0007669"/>
    <property type="project" value="InterPro"/>
</dbReference>
<feature type="transmembrane region" description="Helical" evidence="6">
    <location>
        <begin position="170"/>
        <end position="190"/>
    </location>
</feature>
<evidence type="ECO:0000256" key="4">
    <source>
        <dbReference type="ARBA" id="ARBA00023136"/>
    </source>
</evidence>
<evidence type="ECO:0000256" key="2">
    <source>
        <dbReference type="ARBA" id="ARBA00022692"/>
    </source>
</evidence>